<evidence type="ECO:0000256" key="1">
    <source>
        <dbReference type="SAM" id="SignalP"/>
    </source>
</evidence>
<dbReference type="EMBL" id="SJZB01000048">
    <property type="protein sequence ID" value="TCJ11882.1"/>
    <property type="molecule type" value="Genomic_DNA"/>
</dbReference>
<reference evidence="2 3" key="1">
    <citation type="submission" date="2019-03" db="EMBL/GenBank/DDBJ databases">
        <title>Genome sequence of Thiobacillaceae bacterium LSR1, a sulfur-oxidizing bacterium isolated from freshwater sediment.</title>
        <authorList>
            <person name="Li S."/>
        </authorList>
    </citation>
    <scope>NUCLEOTIDE SEQUENCE [LARGE SCALE GENOMIC DNA]</scope>
    <source>
        <strain evidence="2 3">LSR1</strain>
    </source>
</reference>
<dbReference type="Proteomes" id="UP000295443">
    <property type="component" value="Unassembled WGS sequence"/>
</dbReference>
<organism evidence="2 3">
    <name type="scientific">Parasulfuritortus cantonensis</name>
    <dbReference type="NCBI Taxonomy" id="2528202"/>
    <lineage>
        <taxon>Bacteria</taxon>
        <taxon>Pseudomonadati</taxon>
        <taxon>Pseudomonadota</taxon>
        <taxon>Betaproteobacteria</taxon>
        <taxon>Nitrosomonadales</taxon>
        <taxon>Thiobacillaceae</taxon>
        <taxon>Parasulfuritortus</taxon>
    </lineage>
</organism>
<comment type="caution">
    <text evidence="2">The sequence shown here is derived from an EMBL/GenBank/DDBJ whole genome shotgun (WGS) entry which is preliminary data.</text>
</comment>
<proteinExistence type="predicted"/>
<evidence type="ECO:0000313" key="2">
    <source>
        <dbReference type="EMBL" id="TCJ11882.1"/>
    </source>
</evidence>
<dbReference type="PROSITE" id="PS51257">
    <property type="entry name" value="PROKAR_LIPOPROTEIN"/>
    <property type="match status" value="1"/>
</dbReference>
<accession>A0A4R1B1I3</accession>
<sequence length="106" mass="11132">MAKRLLILLPALALLAGCAGSRDVRRADGWMTHVISCSGPLLNMGHCLEKAGEVCRGYGYTILNVEGGELPASADAMPTGGLPDVPTSTSGLLDFKARKLYVRCNG</sequence>
<keyword evidence="3" id="KW-1185">Reference proteome</keyword>
<keyword evidence="1" id="KW-0732">Signal</keyword>
<evidence type="ECO:0000313" key="3">
    <source>
        <dbReference type="Proteomes" id="UP000295443"/>
    </source>
</evidence>
<feature type="chain" id="PRO_5020605788" description="Lipoprotein" evidence="1">
    <location>
        <begin position="22"/>
        <end position="106"/>
    </location>
</feature>
<dbReference type="AlphaFoldDB" id="A0A4R1B1I3"/>
<feature type="signal peptide" evidence="1">
    <location>
        <begin position="1"/>
        <end position="21"/>
    </location>
</feature>
<dbReference type="OrthoDB" id="8547628at2"/>
<dbReference type="RefSeq" id="WP_131448566.1">
    <property type="nucleotide sequence ID" value="NZ_SJZB01000048.1"/>
</dbReference>
<protein>
    <recommendedName>
        <fullName evidence="4">Lipoprotein</fullName>
    </recommendedName>
</protein>
<gene>
    <name evidence="2" type="ORF">EZJ19_13815</name>
</gene>
<evidence type="ECO:0008006" key="4">
    <source>
        <dbReference type="Google" id="ProtNLM"/>
    </source>
</evidence>
<name>A0A4R1B1I3_9PROT</name>